<evidence type="ECO:0000313" key="2">
    <source>
        <dbReference type="Proteomes" id="UP000334923"/>
    </source>
</evidence>
<keyword evidence="2" id="KW-1185">Reference proteome</keyword>
<dbReference type="Proteomes" id="UP000334923">
    <property type="component" value="Unassembled WGS sequence"/>
</dbReference>
<name>A0A5E6MBD7_9BACT</name>
<protein>
    <submittedName>
        <fullName evidence="1">Uncharacterized protein</fullName>
    </submittedName>
</protein>
<evidence type="ECO:0000313" key="1">
    <source>
        <dbReference type="EMBL" id="VVM06499.1"/>
    </source>
</evidence>
<proteinExistence type="predicted"/>
<gene>
    <name evidence="1" type="ORF">MAMT_01240</name>
</gene>
<dbReference type="AlphaFoldDB" id="A0A5E6MBD7"/>
<accession>A0A5E6MBD7</accession>
<reference evidence="1 2" key="1">
    <citation type="submission" date="2019-09" db="EMBL/GenBank/DDBJ databases">
        <authorList>
            <person name="Cremers G."/>
        </authorList>
    </citation>
    <scope>NUCLEOTIDE SEQUENCE [LARGE SCALE GENOMIC DNA]</scope>
    <source>
        <strain evidence="1">4A</strain>
    </source>
</reference>
<dbReference type="EMBL" id="CABFVA020000066">
    <property type="protein sequence ID" value="VVM06499.1"/>
    <property type="molecule type" value="Genomic_DNA"/>
</dbReference>
<sequence>MQRNVGAPNRIGPADLHAAQQVGINCLHRMSYVRRRPRRHPCQLHMAHQPLHPLAVCDISQPSHKNPRIAFACAITLPRSVAYIPVSIGAHYTGR</sequence>
<organism evidence="1 2">
    <name type="scientific">Methylacidimicrobium tartarophylax</name>
    <dbReference type="NCBI Taxonomy" id="1041768"/>
    <lineage>
        <taxon>Bacteria</taxon>
        <taxon>Pseudomonadati</taxon>
        <taxon>Verrucomicrobiota</taxon>
        <taxon>Methylacidimicrobium</taxon>
    </lineage>
</organism>